<dbReference type="RefSeq" id="WP_028105243.1">
    <property type="nucleotide sequence ID" value="NZ_LVVL01000019.1"/>
</dbReference>
<keyword evidence="1" id="KW-0472">Membrane</keyword>
<comment type="caution">
    <text evidence="2">The sequence shown here is derived from an EMBL/GenBank/DDBJ whole genome shotgun (WGS) entry which is preliminary data.</text>
</comment>
<evidence type="ECO:0008006" key="4">
    <source>
        <dbReference type="Google" id="ProtNLM"/>
    </source>
</evidence>
<protein>
    <recommendedName>
        <fullName evidence="4">Camelysin metallo-endopeptidase</fullName>
    </recommendedName>
</protein>
<sequence>MKAKKITAIVGLAGILGLGTFYLVDQNESASGKQVSSIQKADLKKVTMTGDFAMDVTKTTSVVGNSENVFIAKVEKEISHDETLPSTQFQVTIVKNVKGELSEEQVVNQNAGIFDDNGEKVLLTYEDQEMLVPGKTYLFATIHDEKTDWHNPVPAYGEVLLEDGADIQTVADTYETAFENQTISPIMERHDELELEEGFVEEEAAQ</sequence>
<name>A0ABX2V4V0_9BACL</name>
<organism evidence="2 3">
    <name type="scientific">Exiguobacterium undae</name>
    <dbReference type="NCBI Taxonomy" id="169177"/>
    <lineage>
        <taxon>Bacteria</taxon>
        <taxon>Bacillati</taxon>
        <taxon>Bacillota</taxon>
        <taxon>Bacilli</taxon>
        <taxon>Bacillales</taxon>
        <taxon>Bacillales Family XII. Incertae Sedis</taxon>
        <taxon>Exiguobacterium</taxon>
    </lineage>
</organism>
<reference evidence="2 3" key="1">
    <citation type="submission" date="2016-03" db="EMBL/GenBank/DDBJ databases">
        <authorList>
            <person name="Cho S.-Y."/>
            <person name="Lim S."/>
            <person name="Kim H."/>
            <person name="Soh E.H."/>
            <person name="Moon J.S."/>
        </authorList>
    </citation>
    <scope>NUCLEOTIDE SEQUENCE [LARGE SCALE GENOMIC DNA]</scope>
    <source>
        <strain evidence="2 3">KCTC 3810</strain>
    </source>
</reference>
<evidence type="ECO:0000313" key="2">
    <source>
        <dbReference type="EMBL" id="OAN10093.1"/>
    </source>
</evidence>
<evidence type="ECO:0000256" key="1">
    <source>
        <dbReference type="SAM" id="Phobius"/>
    </source>
</evidence>
<keyword evidence="1" id="KW-1133">Transmembrane helix</keyword>
<accession>A0ABX2V4V0</accession>
<proteinExistence type="predicted"/>
<gene>
    <name evidence="2" type="ORF">A3783_15085</name>
</gene>
<dbReference type="EMBL" id="LVVL01000019">
    <property type="protein sequence ID" value="OAN10093.1"/>
    <property type="molecule type" value="Genomic_DNA"/>
</dbReference>
<keyword evidence="1" id="KW-0812">Transmembrane</keyword>
<keyword evidence="3" id="KW-1185">Reference proteome</keyword>
<feature type="transmembrane region" description="Helical" evidence="1">
    <location>
        <begin position="6"/>
        <end position="24"/>
    </location>
</feature>
<evidence type="ECO:0000313" key="3">
    <source>
        <dbReference type="Proteomes" id="UP000078447"/>
    </source>
</evidence>
<dbReference type="Proteomes" id="UP000078447">
    <property type="component" value="Unassembled WGS sequence"/>
</dbReference>